<dbReference type="AlphaFoldDB" id="A0AAV3YJR7"/>
<name>A0AAV3YJR7_9GAST</name>
<protein>
    <submittedName>
        <fullName evidence="1">Uncharacterized protein</fullName>
    </submittedName>
</protein>
<accession>A0AAV3YJR7</accession>
<dbReference type="EMBL" id="BLXT01001064">
    <property type="protein sequence ID" value="GFN82979.1"/>
    <property type="molecule type" value="Genomic_DNA"/>
</dbReference>
<dbReference type="Proteomes" id="UP000735302">
    <property type="component" value="Unassembled WGS sequence"/>
</dbReference>
<evidence type="ECO:0000313" key="2">
    <source>
        <dbReference type="Proteomes" id="UP000735302"/>
    </source>
</evidence>
<sequence length="122" mass="13841">MHYSSNSFGLQSSTLIFSITLNEAIRKSDDKTDTEDGGWSAYIRLFARKGLIMDPSGCLYNVKREGPKTDPWCTPKSTAYSGDRILSRTLMECVWLIKYDLGQSRTAPERPNVLLKCLRRIS</sequence>
<reference evidence="1 2" key="1">
    <citation type="journal article" date="2021" name="Elife">
        <title>Chloroplast acquisition without the gene transfer in kleptoplastic sea slugs, Plakobranchus ocellatus.</title>
        <authorList>
            <person name="Maeda T."/>
            <person name="Takahashi S."/>
            <person name="Yoshida T."/>
            <person name="Shimamura S."/>
            <person name="Takaki Y."/>
            <person name="Nagai Y."/>
            <person name="Toyoda A."/>
            <person name="Suzuki Y."/>
            <person name="Arimoto A."/>
            <person name="Ishii H."/>
            <person name="Satoh N."/>
            <person name="Nishiyama T."/>
            <person name="Hasebe M."/>
            <person name="Maruyama T."/>
            <person name="Minagawa J."/>
            <person name="Obokata J."/>
            <person name="Shigenobu S."/>
        </authorList>
    </citation>
    <scope>NUCLEOTIDE SEQUENCE [LARGE SCALE GENOMIC DNA]</scope>
</reference>
<evidence type="ECO:0000313" key="1">
    <source>
        <dbReference type="EMBL" id="GFN82979.1"/>
    </source>
</evidence>
<organism evidence="1 2">
    <name type="scientific">Plakobranchus ocellatus</name>
    <dbReference type="NCBI Taxonomy" id="259542"/>
    <lineage>
        <taxon>Eukaryota</taxon>
        <taxon>Metazoa</taxon>
        <taxon>Spiralia</taxon>
        <taxon>Lophotrochozoa</taxon>
        <taxon>Mollusca</taxon>
        <taxon>Gastropoda</taxon>
        <taxon>Heterobranchia</taxon>
        <taxon>Euthyneura</taxon>
        <taxon>Panpulmonata</taxon>
        <taxon>Sacoglossa</taxon>
        <taxon>Placobranchoidea</taxon>
        <taxon>Plakobranchidae</taxon>
        <taxon>Plakobranchus</taxon>
    </lineage>
</organism>
<comment type="caution">
    <text evidence="1">The sequence shown here is derived from an EMBL/GenBank/DDBJ whole genome shotgun (WGS) entry which is preliminary data.</text>
</comment>
<keyword evidence="2" id="KW-1185">Reference proteome</keyword>
<gene>
    <name evidence="1" type="ORF">PoB_000948500</name>
</gene>
<proteinExistence type="predicted"/>